<dbReference type="Proteomes" id="UP001139700">
    <property type="component" value="Unassembled WGS sequence"/>
</dbReference>
<name>A0A9X1P7G7_9BACT</name>
<sequence length="234" mass="26907">MINFTHISRSGIYSFLLIGLLFSCKHDRTEPVDSYSYYPLEIGRFLIYDVKEEVYSAGQANPVKKSWQEKDEVDRVSTDEKGISTYTISRSRRNIATEYWQKEKEFTVQKYPDKLLTNIDNQTFFSLAFPVNSKVEWNGNSYNSLDAQNYHYEDLNKPVQVGAQSFDKVLVVVERKDTSIINRYIGVKQYALGVGLISDDQTAFELCQSEDCIGSGKIESGTHRSRIIVEFGKR</sequence>
<organism evidence="1 2">
    <name type="scientific">Dyadobacter fanqingshengii</name>
    <dbReference type="NCBI Taxonomy" id="2906443"/>
    <lineage>
        <taxon>Bacteria</taxon>
        <taxon>Pseudomonadati</taxon>
        <taxon>Bacteroidota</taxon>
        <taxon>Cytophagia</taxon>
        <taxon>Cytophagales</taxon>
        <taxon>Spirosomataceae</taxon>
        <taxon>Dyadobacter</taxon>
    </lineage>
</organism>
<proteinExistence type="predicted"/>
<keyword evidence="2" id="KW-1185">Reference proteome</keyword>
<comment type="caution">
    <text evidence="1">The sequence shown here is derived from an EMBL/GenBank/DDBJ whole genome shotgun (WGS) entry which is preliminary data.</text>
</comment>
<reference evidence="1" key="1">
    <citation type="submission" date="2021-12" db="EMBL/GenBank/DDBJ databases">
        <title>Novel species in genus Dyadobacter.</title>
        <authorList>
            <person name="Ma C."/>
        </authorList>
    </citation>
    <scope>NUCLEOTIDE SEQUENCE</scope>
    <source>
        <strain evidence="1">CY399</strain>
    </source>
</reference>
<dbReference type="EMBL" id="JAJTTA010000001">
    <property type="protein sequence ID" value="MCF0039044.1"/>
    <property type="molecule type" value="Genomic_DNA"/>
</dbReference>
<accession>A0A9X1P7G7</accession>
<gene>
    <name evidence="1" type="ORF">LXM24_03020</name>
</gene>
<dbReference type="RefSeq" id="WP_234611515.1">
    <property type="nucleotide sequence ID" value="NZ_CP098806.1"/>
</dbReference>
<protein>
    <submittedName>
        <fullName evidence="1">Uncharacterized protein</fullName>
    </submittedName>
</protein>
<evidence type="ECO:0000313" key="2">
    <source>
        <dbReference type="Proteomes" id="UP001139700"/>
    </source>
</evidence>
<evidence type="ECO:0000313" key="1">
    <source>
        <dbReference type="EMBL" id="MCF0039044.1"/>
    </source>
</evidence>
<dbReference type="AlphaFoldDB" id="A0A9X1P7G7"/>